<dbReference type="SMART" id="SM01359">
    <property type="entry name" value="A2M_N_2"/>
    <property type="match status" value="1"/>
</dbReference>
<dbReference type="Pfam" id="PF07703">
    <property type="entry name" value="A2M_BRD"/>
    <property type="match status" value="1"/>
</dbReference>
<dbReference type="InterPro" id="IPR021868">
    <property type="entry name" value="Alpha_2_Macroglob_MG3"/>
</dbReference>
<feature type="region of interest" description="Disordered" evidence="4">
    <location>
        <begin position="26"/>
        <end position="50"/>
    </location>
</feature>
<keyword evidence="3" id="KW-1003">Cell membrane</keyword>
<dbReference type="InterPro" id="IPR041462">
    <property type="entry name" value="Bact_A2M_MG6"/>
</dbReference>
<dbReference type="SUPFAM" id="SSF48239">
    <property type="entry name" value="Terpenoid cyclases/Protein prenyltransferases"/>
    <property type="match status" value="1"/>
</dbReference>
<evidence type="ECO:0000256" key="5">
    <source>
        <dbReference type="SAM" id="SignalP"/>
    </source>
</evidence>
<dbReference type="Pfam" id="PF17970">
    <property type="entry name" value="bMG1"/>
    <property type="match status" value="1"/>
</dbReference>
<dbReference type="InterPro" id="IPR002890">
    <property type="entry name" value="MG2"/>
</dbReference>
<feature type="signal peptide" evidence="5">
    <location>
        <begin position="1"/>
        <end position="20"/>
    </location>
</feature>
<sequence length="1654" mass="180082">MIRARHAALAAALLAILAMAGCDDKPGEKANEPKPAPAQQSQAATPVAAKPDSAKLAQLAGQSAGKPLTLIDASEVQLDGAATLVLTFSIPLDPNQDFSRTVHLVDKKNGKVDGAWELAPNLKELRMRHLEPSRTLLVSVDSELKALNEATFGINWEKTLETRDIEPSVGFASRGSLLPTKVVQGLPVMALNIDNVDVNFFRIKPESLASFVSQWEYRNSLTNWESDKLLQLADLVYTGRFDLNPARNTREKLLLPLGDIKPLQQPGVYLAVMNQAGRYNYSNAATLFTLSDVGLSLHRFHNRLDIFTQSLENGAPQGSVDIQLLSEKGQTLAQAKTDGDGHATLETPKDAALVLARNGEQTTLLDLKLPALDLSEFDIVGEAGYARQFFMFGPRDLYRPGETVIFNGLLRDGDGKPVDDQPIKLEVVKPDGQVARTQVVKSRNGLYQFSWPLAQTAATGNWSVRANIGDNQPRSWRFQVEDFMPERMALTLTPQKTPISPKDPLNIPVEGHYLYGAPASGNALQGQIFLRPLREAVAALPGFEFGDIAEENLSRSLDEVQLTLDEQGQNEVTLDSQWQDARSPLKVILQASLLESGGRPITRRAEQPVWPAANLPGIRPQFAAKAVYDYRSDTTVNQPMVDEGSQAGFDIVYTDAQGQKLAVNDLQVRLIRERRDYFWNWSEGDGWQSQFDQKDLVEGEQSLNLAAGETGKVSFPVDWGSYRLEVKAPNDTVSSIRFWAGYSWQDNSDGSGSPRPDRVTLKLDKPSYKPGDTIKLHIAAPAAGKGYAMIESSDGPLWWQAIDVPEGGMDLDIPVDKKWQRHDLYVSTLVIRPGDKSKSATPKRAVGILHLPLGDENRRLAVTLDAPAKMRPDRNLDVKLKVKPDAQGNIPTQVNVLVSAVDSGVLNITDYATPDPWEAFFGKKAYGADIYDIYGQVIEGQGRLAALRFGGDGDELNRGGKPPVNHVTIVAQQAQPVVLNDKGEGTVQLPIGDFNGELRVMAQAWTADSFGSSEAKTIVAAPLIADISMPRFLAGGDESRLALDVSNLTDTPQNLTVSLSASGLVSLLDSPELKVSLNAGARKTLFIPVRALEGFGDGEINAQISGLNVPGETFAPSQKQWKIGVRPAFPSQTVNSGMMLNPGESWQVPASHIDGFSPATLEGRLLLSGRPPLNLARYISELKAYPYGCLEQTTSGLFPSLYTSVAQLKALGIKGESDEQRRTAIDVGIARLLEMQREDGGFSLWDKTGPEEYWGTAYVTDFLVRATEQGYSVPADALERANNRLLRYLQDPSLMALRYSDNSAASKFAVQAYAGLVLARQQKAPLGALRELWNKHNAASSGLPLVQLGVALKLMGDASRSQQAINAGLATPRNDRAQWIGDYGSELRDSALVLNLLEENKLMAQQQAGLLQTLSDQAYGQRWLSTQESNALFLAGRGWQNQPAAWQVQSSLSGEPLQGDKAQAFNLNADKLAALHLTNTSDSPVWVRLDSVGYPQSAPQQSGNVLKIERHFLASDGTTKSLDNLRSGELVLVWLDVYASKTVPDALVVDLLPAGLELENQNLANASASLGETGGAVSDLVSRMQQQDIQHVEFRDDRFVAALPVNEGEHATLVYLARAVTPGKYTVPVPQVESMYVPTWRATGSSAGTLTIAP</sequence>
<dbReference type="Pfam" id="PF17973">
    <property type="entry name" value="bMG10"/>
    <property type="match status" value="1"/>
</dbReference>
<organism evidence="8 9">
    <name type="scientific">Atlantibacter subterraneus</name>
    <dbReference type="NCBI Taxonomy" id="255519"/>
    <lineage>
        <taxon>Bacteria</taxon>
        <taxon>Pseudomonadati</taxon>
        <taxon>Pseudomonadota</taxon>
        <taxon>Gammaproteobacteria</taxon>
        <taxon>Enterobacterales</taxon>
        <taxon>Enterobacteriaceae</taxon>
        <taxon>Atlantibacter</taxon>
    </lineage>
</organism>
<dbReference type="InterPro" id="IPR001599">
    <property type="entry name" value="Macroglobln_a2"/>
</dbReference>
<dbReference type="OrthoDB" id="9767116at2"/>
<feature type="compositionally biased region" description="Low complexity" evidence="4">
    <location>
        <begin position="37"/>
        <end position="49"/>
    </location>
</feature>
<gene>
    <name evidence="8" type="ORF">EGT71_15490</name>
</gene>
<keyword evidence="2 5" id="KW-0732">Signal</keyword>
<dbReference type="Gene3D" id="2.60.40.1930">
    <property type="match status" value="1"/>
</dbReference>
<dbReference type="Pfam" id="PF11974">
    <property type="entry name" value="bMG3"/>
    <property type="match status" value="1"/>
</dbReference>
<dbReference type="Pfam" id="PF17962">
    <property type="entry name" value="bMG6"/>
    <property type="match status" value="1"/>
</dbReference>
<dbReference type="InterPro" id="IPR040639">
    <property type="entry name" value="A2MG_MG1"/>
</dbReference>
<comment type="caution">
    <text evidence="8">The sequence shown here is derived from an EMBL/GenBank/DDBJ whole genome shotgun (WGS) entry which is preliminary data.</text>
</comment>
<dbReference type="InterPro" id="IPR051802">
    <property type="entry name" value="YfhM-like"/>
</dbReference>
<dbReference type="Pfam" id="PF21142">
    <property type="entry name" value="A2M_bMG2"/>
    <property type="match status" value="1"/>
</dbReference>
<feature type="chain" id="PRO_5019542076" description="Alpha-2-macroglobulin" evidence="5">
    <location>
        <begin position="21"/>
        <end position="1654"/>
    </location>
</feature>
<accession>A0A427UVS1</accession>
<dbReference type="InterPro" id="IPR049122">
    <property type="entry name" value="A2MG_CUB"/>
</dbReference>
<dbReference type="RefSeq" id="WP_125294117.1">
    <property type="nucleotide sequence ID" value="NZ_JAPTZM010000003.1"/>
</dbReference>
<feature type="domain" description="Alpha-2-macroglobulin bait region" evidence="6">
    <location>
        <begin position="759"/>
        <end position="908"/>
    </location>
</feature>
<dbReference type="InterPro" id="IPR008930">
    <property type="entry name" value="Terpenoid_cyclase/PrenylTrfase"/>
</dbReference>
<keyword evidence="3" id="KW-0472">Membrane</keyword>
<dbReference type="Pfam" id="PF00207">
    <property type="entry name" value="A2M"/>
    <property type="match status" value="1"/>
</dbReference>
<protein>
    <recommendedName>
        <fullName evidence="3">Alpha-2-macroglobulin</fullName>
    </recommendedName>
</protein>
<dbReference type="CDD" id="cd02891">
    <property type="entry name" value="A2M_like"/>
    <property type="match status" value="1"/>
</dbReference>
<dbReference type="SMART" id="SM01360">
    <property type="entry name" value="A2M"/>
    <property type="match status" value="1"/>
</dbReference>
<feature type="domain" description="Alpha-2-macroglobulin" evidence="7">
    <location>
        <begin position="970"/>
        <end position="1059"/>
    </location>
</feature>
<evidence type="ECO:0000313" key="9">
    <source>
        <dbReference type="Proteomes" id="UP000275331"/>
    </source>
</evidence>
<reference evidence="8 9" key="1">
    <citation type="submission" date="2018-10" db="EMBL/GenBank/DDBJ databases">
        <title>Transmission dynamics of multidrug resistant bacteria on intensive care unit surfaces.</title>
        <authorList>
            <person name="D'Souza A.W."/>
            <person name="Potter R.F."/>
            <person name="Wallace M."/>
            <person name="Shupe A."/>
            <person name="Patel S."/>
            <person name="Sun S."/>
            <person name="Gul D."/>
            <person name="Kwon J.H."/>
            <person name="Andleeb S."/>
            <person name="Burnham C.-A.D."/>
            <person name="Dantas G."/>
        </authorList>
    </citation>
    <scope>NUCLEOTIDE SEQUENCE [LARGE SCALE GENOMIC DNA]</scope>
    <source>
        <strain evidence="8 9">AS_373</strain>
    </source>
</reference>
<dbReference type="PROSITE" id="PS51257">
    <property type="entry name" value="PROKAR_LIPOPROTEIN"/>
    <property type="match status" value="1"/>
</dbReference>
<dbReference type="Pfam" id="PF21765">
    <property type="entry name" value="CUB_A2MG"/>
    <property type="match status" value="1"/>
</dbReference>
<evidence type="ECO:0000259" key="7">
    <source>
        <dbReference type="SMART" id="SM01360"/>
    </source>
</evidence>
<evidence type="ECO:0000256" key="4">
    <source>
        <dbReference type="SAM" id="MobiDB-lite"/>
    </source>
</evidence>
<name>A0A427UVS1_9ENTR</name>
<evidence type="ECO:0000256" key="1">
    <source>
        <dbReference type="ARBA" id="ARBA00010556"/>
    </source>
</evidence>
<comment type="similarity">
    <text evidence="1">Belongs to the protease inhibitor I39 (alpha-2-macroglobulin) family. Bacterial alpha-2-macroglobulin subfamily.</text>
</comment>
<dbReference type="InterPro" id="IPR041246">
    <property type="entry name" value="Bact_MG10"/>
</dbReference>
<dbReference type="PANTHER" id="PTHR40094:SF1">
    <property type="entry name" value="UBIQUITIN DOMAIN-CONTAINING PROTEIN"/>
    <property type="match status" value="1"/>
</dbReference>
<dbReference type="InterPro" id="IPR041203">
    <property type="entry name" value="Bact_A2M_MG5"/>
</dbReference>
<dbReference type="Pfam" id="PF07678">
    <property type="entry name" value="TED_complement"/>
    <property type="match status" value="1"/>
</dbReference>
<dbReference type="Pfam" id="PF01835">
    <property type="entry name" value="MG2"/>
    <property type="match status" value="1"/>
</dbReference>
<dbReference type="GO" id="GO:0005615">
    <property type="term" value="C:extracellular space"/>
    <property type="evidence" value="ECO:0007669"/>
    <property type="project" value="InterPro"/>
</dbReference>
<dbReference type="EMBL" id="RHXB01000010">
    <property type="protein sequence ID" value="RSE24575.1"/>
    <property type="molecule type" value="Genomic_DNA"/>
</dbReference>
<dbReference type="GO" id="GO:0004866">
    <property type="term" value="F:endopeptidase inhibitor activity"/>
    <property type="evidence" value="ECO:0007669"/>
    <property type="project" value="UniProtKB-UniRule"/>
</dbReference>
<comment type="function">
    <text evidence="3">Protects the bacterial cell from host peptidases.</text>
</comment>
<evidence type="ECO:0000313" key="8">
    <source>
        <dbReference type="EMBL" id="RSE24575.1"/>
    </source>
</evidence>
<dbReference type="Gene3D" id="1.50.10.20">
    <property type="match status" value="1"/>
</dbReference>
<dbReference type="Pfam" id="PF17972">
    <property type="entry name" value="bMG5"/>
    <property type="match status" value="1"/>
</dbReference>
<dbReference type="Proteomes" id="UP000275331">
    <property type="component" value="Unassembled WGS sequence"/>
</dbReference>
<dbReference type="InterPro" id="IPR049120">
    <property type="entry name" value="A2M_bMG2"/>
</dbReference>
<dbReference type="InterPro" id="IPR026284">
    <property type="entry name" value="A2MG_proteobact"/>
</dbReference>
<dbReference type="InterPro" id="IPR011625">
    <property type="entry name" value="A2M_N_BRD"/>
</dbReference>
<dbReference type="PIRSF" id="PIRSF038980">
    <property type="entry name" value="A2M_bac"/>
    <property type="match status" value="1"/>
</dbReference>
<evidence type="ECO:0000259" key="6">
    <source>
        <dbReference type="SMART" id="SM01359"/>
    </source>
</evidence>
<dbReference type="InterPro" id="IPR047565">
    <property type="entry name" value="Alpha-macroglob_thiol-ester_cl"/>
</dbReference>
<evidence type="ECO:0000256" key="2">
    <source>
        <dbReference type="ARBA" id="ARBA00022729"/>
    </source>
</evidence>
<proteinExistence type="inferred from homology"/>
<dbReference type="InterPro" id="IPR011626">
    <property type="entry name" value="Alpha-macroglobulin_TED"/>
</dbReference>
<dbReference type="SMART" id="SM01419">
    <property type="entry name" value="Thiol-ester_cl"/>
    <property type="match status" value="1"/>
</dbReference>
<keyword evidence="3" id="KW-0646">Protease inhibitor</keyword>
<dbReference type="PANTHER" id="PTHR40094">
    <property type="entry name" value="ALPHA-2-MACROGLOBULIN HOMOLOG"/>
    <property type="match status" value="1"/>
</dbReference>
<evidence type="ECO:0000256" key="3">
    <source>
        <dbReference type="PIRNR" id="PIRNR038980"/>
    </source>
</evidence>